<reference evidence="2" key="2">
    <citation type="submission" date="2021-08" db="EMBL/GenBank/DDBJ databases">
        <authorList>
            <person name="Tani A."/>
            <person name="Ola A."/>
            <person name="Ogura Y."/>
            <person name="Katsura K."/>
            <person name="Hayashi T."/>
        </authorList>
    </citation>
    <scope>NUCLEOTIDE SEQUENCE</scope>
    <source>
        <strain evidence="2">LMG 23639</strain>
    </source>
</reference>
<dbReference type="RefSeq" id="WP_238275761.1">
    <property type="nucleotide sequence ID" value="NZ_BPQR01000036.1"/>
</dbReference>
<evidence type="ECO:0000256" key="1">
    <source>
        <dbReference type="SAM" id="MobiDB-lite"/>
    </source>
</evidence>
<dbReference type="EMBL" id="BPQR01000036">
    <property type="protein sequence ID" value="GJE06843.1"/>
    <property type="molecule type" value="Genomic_DNA"/>
</dbReference>
<proteinExistence type="predicted"/>
<protein>
    <submittedName>
        <fullName evidence="2">Uncharacterized protein</fullName>
    </submittedName>
</protein>
<name>A0ABQ4SY42_9HYPH</name>
<evidence type="ECO:0000313" key="2">
    <source>
        <dbReference type="EMBL" id="GJE06843.1"/>
    </source>
</evidence>
<evidence type="ECO:0000313" key="3">
    <source>
        <dbReference type="Proteomes" id="UP001055102"/>
    </source>
</evidence>
<gene>
    <name evidence="2" type="ORF">AOPFMNJM_2165</name>
</gene>
<sequence>MDTTPITPHLAEEPGFEKRMAAKKPKPPALSPEMTRFVASLPVFPDGAAVPLSPYKETKLFDEAQAYAVGAKAAAAIQVPKAGELLDVLGAEWRAKQDALLAKCRMALEAGQRVVLTVNGAVVAVYDPHQRSER</sequence>
<keyword evidence="3" id="KW-1185">Reference proteome</keyword>
<feature type="region of interest" description="Disordered" evidence="1">
    <location>
        <begin position="1"/>
        <end position="30"/>
    </location>
</feature>
<feature type="compositionally biased region" description="Basic and acidic residues" evidence="1">
    <location>
        <begin position="10"/>
        <end position="20"/>
    </location>
</feature>
<dbReference type="Proteomes" id="UP001055102">
    <property type="component" value="Unassembled WGS sequence"/>
</dbReference>
<organism evidence="2 3">
    <name type="scientific">Methylobacterium jeotgali</name>
    <dbReference type="NCBI Taxonomy" id="381630"/>
    <lineage>
        <taxon>Bacteria</taxon>
        <taxon>Pseudomonadati</taxon>
        <taxon>Pseudomonadota</taxon>
        <taxon>Alphaproteobacteria</taxon>
        <taxon>Hyphomicrobiales</taxon>
        <taxon>Methylobacteriaceae</taxon>
        <taxon>Methylobacterium</taxon>
    </lineage>
</organism>
<comment type="caution">
    <text evidence="2">The sequence shown here is derived from an EMBL/GenBank/DDBJ whole genome shotgun (WGS) entry which is preliminary data.</text>
</comment>
<accession>A0ABQ4SY42</accession>
<reference evidence="2" key="1">
    <citation type="journal article" date="2021" name="Front. Microbiol.">
        <title>Comprehensive Comparative Genomics and Phenotyping of Methylobacterium Species.</title>
        <authorList>
            <person name="Alessa O."/>
            <person name="Ogura Y."/>
            <person name="Fujitani Y."/>
            <person name="Takami H."/>
            <person name="Hayashi T."/>
            <person name="Sahin N."/>
            <person name="Tani A."/>
        </authorList>
    </citation>
    <scope>NUCLEOTIDE SEQUENCE</scope>
    <source>
        <strain evidence="2">LMG 23639</strain>
    </source>
</reference>